<proteinExistence type="predicted"/>
<dbReference type="AlphaFoldDB" id="A0A7W1YGI8"/>
<keyword evidence="3" id="KW-1185">Reference proteome</keyword>
<comment type="caution">
    <text evidence="2">The sequence shown here is derived from an EMBL/GenBank/DDBJ whole genome shotgun (WGS) entry which is preliminary data.</text>
</comment>
<sequence length="128" mass="14760">MDYSNMLADIDKALENAIALGSKQAIDSLQSEKTYIERQAQLTLLHAELEQARNEISAETKEILNGNTQLFEEWFHELTSIENQLKISFESKTGQAIGTSLMDKRNKLCQYYAQDYRELQSSFKVRTF</sequence>
<reference evidence="2 3" key="2">
    <citation type="submission" date="2020-08" db="EMBL/GenBank/DDBJ databases">
        <title>Listeria ohnekaius sp. nov. and Listeria portnoyii sp. nov. isolated from non-agricultural and natural environments.</title>
        <authorList>
            <person name="Weller D."/>
            <person name="Belias A.M."/>
            <person name="Liao J."/>
            <person name="Guo S."/>
            <person name="Orsi R.H."/>
            <person name="Wiedmann M."/>
        </authorList>
    </citation>
    <scope>NUCLEOTIDE SEQUENCE [LARGE SCALE GENOMIC DNA]</scope>
    <source>
        <strain evidence="2 3">FSL W9-0585</strain>
    </source>
</reference>
<name>A0A7W1YGI8_9LIST</name>
<reference evidence="2 3" key="1">
    <citation type="submission" date="2020-05" db="EMBL/GenBank/DDBJ databases">
        <authorList>
            <person name="Carlin C.R."/>
        </authorList>
    </citation>
    <scope>NUCLEOTIDE SEQUENCE [LARGE SCALE GENOMIC DNA]</scope>
    <source>
        <strain evidence="2 3">FSL W9-0585</strain>
    </source>
</reference>
<dbReference type="EMBL" id="JABJVM010000009">
    <property type="protein sequence ID" value="MBA3926673.1"/>
    <property type="molecule type" value="Genomic_DNA"/>
</dbReference>
<accession>A0A7W1YGI8</accession>
<feature type="coiled-coil region" evidence="1">
    <location>
        <begin position="42"/>
        <end position="69"/>
    </location>
</feature>
<organism evidence="2 3">
    <name type="scientific">Listeria rustica</name>
    <dbReference type="NCBI Taxonomy" id="2713503"/>
    <lineage>
        <taxon>Bacteria</taxon>
        <taxon>Bacillati</taxon>
        <taxon>Bacillota</taxon>
        <taxon>Bacilli</taxon>
        <taxon>Bacillales</taxon>
        <taxon>Listeriaceae</taxon>
        <taxon>Listeria</taxon>
    </lineage>
</organism>
<evidence type="ECO:0000313" key="2">
    <source>
        <dbReference type="EMBL" id="MBA3926673.1"/>
    </source>
</evidence>
<evidence type="ECO:0000313" key="3">
    <source>
        <dbReference type="Proteomes" id="UP000548787"/>
    </source>
</evidence>
<dbReference type="RefSeq" id="WP_181676831.1">
    <property type="nucleotide sequence ID" value="NZ_JABJVM010000009.1"/>
</dbReference>
<keyword evidence="1" id="KW-0175">Coiled coil</keyword>
<dbReference type="Proteomes" id="UP000548787">
    <property type="component" value="Unassembled WGS sequence"/>
</dbReference>
<evidence type="ECO:0000256" key="1">
    <source>
        <dbReference type="SAM" id="Coils"/>
    </source>
</evidence>
<gene>
    <name evidence="2" type="ORF">HPK16_10010</name>
</gene>
<protein>
    <submittedName>
        <fullName evidence="2">Uncharacterized protein</fullName>
    </submittedName>
</protein>